<keyword evidence="1" id="KW-1133">Transmembrane helix</keyword>
<evidence type="ECO:0000313" key="2">
    <source>
        <dbReference type="EMBL" id="PGH12072.1"/>
    </source>
</evidence>
<organism evidence="2 3">
    <name type="scientific">Polytolypa hystricis (strain UAMH7299)</name>
    <dbReference type="NCBI Taxonomy" id="1447883"/>
    <lineage>
        <taxon>Eukaryota</taxon>
        <taxon>Fungi</taxon>
        <taxon>Dikarya</taxon>
        <taxon>Ascomycota</taxon>
        <taxon>Pezizomycotina</taxon>
        <taxon>Eurotiomycetes</taxon>
        <taxon>Eurotiomycetidae</taxon>
        <taxon>Onygenales</taxon>
        <taxon>Onygenales incertae sedis</taxon>
        <taxon>Polytolypa</taxon>
    </lineage>
</organism>
<sequence length="91" mass="10108">MNTARGILTEWPSSRSQARNMLMPLLLPSIVSSVSGIATVHSWVLMPMVTLLQMLLSTSGSIVTDLRRIPRMIGWQEGYPRKDKPKSGKVT</sequence>
<accession>A0A2B7XTV6</accession>
<keyword evidence="3" id="KW-1185">Reference proteome</keyword>
<evidence type="ECO:0000256" key="1">
    <source>
        <dbReference type="SAM" id="Phobius"/>
    </source>
</evidence>
<evidence type="ECO:0000313" key="3">
    <source>
        <dbReference type="Proteomes" id="UP000224634"/>
    </source>
</evidence>
<keyword evidence="1" id="KW-0472">Membrane</keyword>
<proteinExistence type="predicted"/>
<dbReference type="EMBL" id="PDNA01000123">
    <property type="protein sequence ID" value="PGH12072.1"/>
    <property type="molecule type" value="Genomic_DNA"/>
</dbReference>
<protein>
    <submittedName>
        <fullName evidence="2">Uncharacterized protein</fullName>
    </submittedName>
</protein>
<comment type="caution">
    <text evidence="2">The sequence shown here is derived from an EMBL/GenBank/DDBJ whole genome shotgun (WGS) entry which is preliminary data.</text>
</comment>
<keyword evidence="1" id="KW-0812">Transmembrane</keyword>
<gene>
    <name evidence="2" type="ORF">AJ80_06891</name>
</gene>
<dbReference type="Proteomes" id="UP000224634">
    <property type="component" value="Unassembled WGS sequence"/>
</dbReference>
<dbReference type="AlphaFoldDB" id="A0A2B7XTV6"/>
<reference evidence="2 3" key="1">
    <citation type="submission" date="2017-10" db="EMBL/GenBank/DDBJ databases">
        <title>Comparative genomics in systemic dimorphic fungi from Ajellomycetaceae.</title>
        <authorList>
            <person name="Munoz J.F."/>
            <person name="Mcewen J.G."/>
            <person name="Clay O.K."/>
            <person name="Cuomo C.A."/>
        </authorList>
    </citation>
    <scope>NUCLEOTIDE SEQUENCE [LARGE SCALE GENOMIC DNA]</scope>
    <source>
        <strain evidence="2 3">UAMH7299</strain>
    </source>
</reference>
<name>A0A2B7XTV6_POLH7</name>
<feature type="transmembrane region" description="Helical" evidence="1">
    <location>
        <begin position="21"/>
        <end position="38"/>
    </location>
</feature>